<proteinExistence type="inferred from homology"/>
<keyword evidence="7 8" id="KW-0472">Membrane</keyword>
<protein>
    <recommendedName>
        <fullName evidence="8">Probable membrane transporter protein</fullName>
    </recommendedName>
</protein>
<comment type="similarity">
    <text evidence="2 8">Belongs to the 4-toluene sulfonate uptake permease (TSUP) (TC 2.A.102) family.</text>
</comment>
<dbReference type="Proteomes" id="UP000318405">
    <property type="component" value="Unassembled WGS sequence"/>
</dbReference>
<dbReference type="PANTHER" id="PTHR30269:SF32">
    <property type="entry name" value="MEMBRANE TRANSPORTER PROTEIN-RELATED"/>
    <property type="match status" value="1"/>
</dbReference>
<keyword evidence="5 8" id="KW-0812">Transmembrane</keyword>
<dbReference type="AlphaFoldDB" id="A0A556A7Z4"/>
<evidence type="ECO:0000313" key="9">
    <source>
        <dbReference type="EMBL" id="TSH89014.1"/>
    </source>
</evidence>
<name>A0A556A7Z4_9BURK</name>
<evidence type="ECO:0000256" key="1">
    <source>
        <dbReference type="ARBA" id="ARBA00004651"/>
    </source>
</evidence>
<feature type="transmembrane region" description="Helical" evidence="8">
    <location>
        <begin position="136"/>
        <end position="157"/>
    </location>
</feature>
<dbReference type="EMBL" id="VLTJ01000042">
    <property type="protein sequence ID" value="TSH89014.1"/>
    <property type="molecule type" value="Genomic_DNA"/>
</dbReference>
<keyword evidence="4 8" id="KW-1003">Cell membrane</keyword>
<evidence type="ECO:0000256" key="6">
    <source>
        <dbReference type="ARBA" id="ARBA00022989"/>
    </source>
</evidence>
<sequence length="246" mass="25991">MFPLDPALVVAAVVVFLIAGLVKGVIGLGMPTVVMGLLTIVMPPAAAANLLLLPTVLTNLWQLLPASTFWPLLRRLAGLLIGLFVGAMFNGLPALGEGYGWAQHALGAILAVYGAWGLAGRRLPAPGRHEVWLSPLVGYTTGAITAATGIFVFPLVPYVQSLQMDKDRLVQAMGIIFCAATLALTLRLGASGVLHTANVLASLVYLLPAALGMWAGQIVRRRVSEAAFKRAFFVGVLLLGVYMFFS</sequence>
<comment type="subcellular location">
    <subcellularLocation>
        <location evidence="1 8">Cell membrane</location>
        <topology evidence="1 8">Multi-pass membrane protein</topology>
    </subcellularLocation>
</comment>
<evidence type="ECO:0000256" key="8">
    <source>
        <dbReference type="RuleBase" id="RU363041"/>
    </source>
</evidence>
<feature type="transmembrane region" description="Helical" evidence="8">
    <location>
        <begin position="196"/>
        <end position="215"/>
    </location>
</feature>
<gene>
    <name evidence="9" type="ORF">FOZ76_25695</name>
</gene>
<feature type="transmembrane region" description="Helical" evidence="8">
    <location>
        <begin position="33"/>
        <end position="52"/>
    </location>
</feature>
<accession>A0A556A7Z4</accession>
<dbReference type="InterPro" id="IPR052017">
    <property type="entry name" value="TSUP"/>
</dbReference>
<reference evidence="9 10" key="1">
    <citation type="submission" date="2019-07" db="EMBL/GenBank/DDBJ databases">
        <title>Qingshengfaniella alkalisoli gen. nov., sp. nov., isolated from saline soil.</title>
        <authorList>
            <person name="Xu L."/>
            <person name="Huang X.-X."/>
            <person name="Sun J.-Q."/>
        </authorList>
    </citation>
    <scope>NUCLEOTIDE SEQUENCE [LARGE SCALE GENOMIC DNA]</scope>
    <source>
        <strain evidence="9 10">DSM 27279</strain>
    </source>
</reference>
<evidence type="ECO:0000256" key="4">
    <source>
        <dbReference type="ARBA" id="ARBA00022475"/>
    </source>
</evidence>
<dbReference type="InterPro" id="IPR002781">
    <property type="entry name" value="TM_pro_TauE-like"/>
</dbReference>
<keyword evidence="10" id="KW-1185">Reference proteome</keyword>
<dbReference type="GO" id="GO:0005886">
    <property type="term" value="C:plasma membrane"/>
    <property type="evidence" value="ECO:0007669"/>
    <property type="project" value="UniProtKB-SubCell"/>
</dbReference>
<feature type="transmembrane region" description="Helical" evidence="8">
    <location>
        <begin position="99"/>
        <end position="116"/>
    </location>
</feature>
<dbReference type="Pfam" id="PF01925">
    <property type="entry name" value="TauE"/>
    <property type="match status" value="1"/>
</dbReference>
<comment type="caution">
    <text evidence="9">The sequence shown here is derived from an EMBL/GenBank/DDBJ whole genome shotgun (WGS) entry which is preliminary data.</text>
</comment>
<dbReference type="PANTHER" id="PTHR30269">
    <property type="entry name" value="TRANSMEMBRANE PROTEIN YFCA"/>
    <property type="match status" value="1"/>
</dbReference>
<organism evidence="9 10">
    <name type="scientific">Verticiella sediminum</name>
    <dbReference type="NCBI Taxonomy" id="1247510"/>
    <lineage>
        <taxon>Bacteria</taxon>
        <taxon>Pseudomonadati</taxon>
        <taxon>Pseudomonadota</taxon>
        <taxon>Betaproteobacteria</taxon>
        <taxon>Burkholderiales</taxon>
        <taxon>Alcaligenaceae</taxon>
        <taxon>Verticiella</taxon>
    </lineage>
</organism>
<dbReference type="RefSeq" id="WP_143951130.1">
    <property type="nucleotide sequence ID" value="NZ_BAABMB010000005.1"/>
</dbReference>
<dbReference type="OrthoDB" id="9800873at2"/>
<feature type="transmembrane region" description="Helical" evidence="8">
    <location>
        <begin position="227"/>
        <end position="245"/>
    </location>
</feature>
<feature type="transmembrane region" description="Helical" evidence="8">
    <location>
        <begin position="72"/>
        <end position="92"/>
    </location>
</feature>
<evidence type="ECO:0000256" key="5">
    <source>
        <dbReference type="ARBA" id="ARBA00022692"/>
    </source>
</evidence>
<feature type="transmembrane region" description="Helical" evidence="8">
    <location>
        <begin position="169"/>
        <end position="190"/>
    </location>
</feature>
<evidence type="ECO:0000256" key="3">
    <source>
        <dbReference type="ARBA" id="ARBA00022448"/>
    </source>
</evidence>
<keyword evidence="6 8" id="KW-1133">Transmembrane helix</keyword>
<evidence type="ECO:0000256" key="2">
    <source>
        <dbReference type="ARBA" id="ARBA00009142"/>
    </source>
</evidence>
<evidence type="ECO:0000256" key="7">
    <source>
        <dbReference type="ARBA" id="ARBA00023136"/>
    </source>
</evidence>
<feature type="transmembrane region" description="Helical" evidence="8">
    <location>
        <begin position="6"/>
        <end position="26"/>
    </location>
</feature>
<evidence type="ECO:0000313" key="10">
    <source>
        <dbReference type="Proteomes" id="UP000318405"/>
    </source>
</evidence>
<keyword evidence="3" id="KW-0813">Transport</keyword>